<accession>M1WFQ5</accession>
<dbReference type="VEuPathDB" id="FungiDB:CPUR_07796"/>
<gene>
    <name evidence="2" type="ORF">CPUR_07796</name>
</gene>
<reference evidence="2 3" key="1">
    <citation type="journal article" date="2013" name="PLoS Genet.">
        <title>Plant-symbiotic fungi as chemical engineers: Multi-genome analysis of the Clavicipitaceae reveals dynamics of alkaloid loci.</title>
        <authorList>
            <person name="Schardl C.L."/>
            <person name="Young C.A."/>
            <person name="Hesse U."/>
            <person name="Amyotte S.G."/>
            <person name="Andreeva K."/>
            <person name="Calie P.J."/>
            <person name="Fleetwood D.J."/>
            <person name="Haws D.C."/>
            <person name="Moore N."/>
            <person name="Oeser B."/>
            <person name="Panaccione D.G."/>
            <person name="Schweri K.K."/>
            <person name="Voisey C.R."/>
            <person name="Farman M.L."/>
            <person name="Jaromczyk J.W."/>
            <person name="Roe B.A."/>
            <person name="O'Sullivan D.M."/>
            <person name="Scott B."/>
            <person name="Tudzynski P."/>
            <person name="An Z."/>
            <person name="Arnaoudova E.G."/>
            <person name="Bullock C.T."/>
            <person name="Charlton N.D."/>
            <person name="Chen L."/>
            <person name="Cox M."/>
            <person name="Dinkins R.D."/>
            <person name="Florea S."/>
            <person name="Glenn A.E."/>
            <person name="Gordon A."/>
            <person name="Gueldener U."/>
            <person name="Harris D.R."/>
            <person name="Hollin W."/>
            <person name="Jaromczyk J."/>
            <person name="Johnson R.D."/>
            <person name="Khan A.K."/>
            <person name="Leistner E."/>
            <person name="Leuchtmann A."/>
            <person name="Li C."/>
            <person name="Liu J."/>
            <person name="Liu J."/>
            <person name="Liu M."/>
            <person name="Mace W."/>
            <person name="Machado C."/>
            <person name="Nagabhyru P."/>
            <person name="Pan J."/>
            <person name="Schmid J."/>
            <person name="Sugawara K."/>
            <person name="Steiner U."/>
            <person name="Takach J.E."/>
            <person name="Tanaka E."/>
            <person name="Webb J.S."/>
            <person name="Wilson E.V."/>
            <person name="Wiseman J.L."/>
            <person name="Yoshida R."/>
            <person name="Zeng Z."/>
        </authorList>
    </citation>
    <scope>NUCLEOTIDE SEQUENCE [LARGE SCALE GENOMIC DNA]</scope>
    <source>
        <strain evidence="2 3">20.1</strain>
    </source>
</reference>
<dbReference type="HOGENOM" id="CLU_1767866_0_0_1"/>
<comment type="caution">
    <text evidence="2">The sequence shown here is derived from an EMBL/GenBank/DDBJ whole genome shotgun (WGS) entry which is preliminary data.</text>
</comment>
<organism evidence="2 3">
    <name type="scientific">Claviceps purpurea (strain 20.1)</name>
    <name type="common">Ergot fungus</name>
    <name type="synonym">Sphacelia segetum</name>
    <dbReference type="NCBI Taxonomy" id="1111077"/>
    <lineage>
        <taxon>Eukaryota</taxon>
        <taxon>Fungi</taxon>
        <taxon>Dikarya</taxon>
        <taxon>Ascomycota</taxon>
        <taxon>Pezizomycotina</taxon>
        <taxon>Sordariomycetes</taxon>
        <taxon>Hypocreomycetidae</taxon>
        <taxon>Hypocreales</taxon>
        <taxon>Clavicipitaceae</taxon>
        <taxon>Claviceps</taxon>
    </lineage>
</organism>
<feature type="compositionally biased region" description="Low complexity" evidence="1">
    <location>
        <begin position="9"/>
        <end position="22"/>
    </location>
</feature>
<keyword evidence="3" id="KW-1185">Reference proteome</keyword>
<evidence type="ECO:0000256" key="1">
    <source>
        <dbReference type="SAM" id="MobiDB-lite"/>
    </source>
</evidence>
<evidence type="ECO:0000313" key="3">
    <source>
        <dbReference type="Proteomes" id="UP000016801"/>
    </source>
</evidence>
<dbReference type="OrthoDB" id="10540427at2759"/>
<dbReference type="AlphaFoldDB" id="M1WFQ5"/>
<evidence type="ECO:0000313" key="2">
    <source>
        <dbReference type="EMBL" id="CCE33868.1"/>
    </source>
</evidence>
<protein>
    <recommendedName>
        <fullName evidence="4">Myb/SANT-like domain-containing protein</fullName>
    </recommendedName>
</protein>
<sequence>MPNEPSDPETPATPATPVASSARRTGRAPPWSKEDTFKLLEELLEARRNREFLGPKDLTAPRVYEKIAKLLENLHPSDPGAWDAKRVRSKHDDLAKMYRFWYIACNFSGCHADRRTGKISYDAEERKTYLMGKYGISMRRIFKIGLL</sequence>
<name>M1WFQ5_CLAP2</name>
<feature type="region of interest" description="Disordered" evidence="1">
    <location>
        <begin position="1"/>
        <end position="33"/>
    </location>
</feature>
<evidence type="ECO:0008006" key="4">
    <source>
        <dbReference type="Google" id="ProtNLM"/>
    </source>
</evidence>
<dbReference type="Proteomes" id="UP000016801">
    <property type="component" value="Unassembled WGS sequence"/>
</dbReference>
<proteinExistence type="predicted"/>
<dbReference type="PhylomeDB" id="M1WFQ5"/>
<dbReference type="EMBL" id="CAGA01000068">
    <property type="protein sequence ID" value="CCE33868.1"/>
    <property type="molecule type" value="Genomic_DNA"/>
</dbReference>